<dbReference type="EMBL" id="CAJVQC010027863">
    <property type="protein sequence ID" value="CAG8737797.1"/>
    <property type="molecule type" value="Genomic_DNA"/>
</dbReference>
<comment type="caution">
    <text evidence="1">The sequence shown here is derived from an EMBL/GenBank/DDBJ whole genome shotgun (WGS) entry which is preliminary data.</text>
</comment>
<gene>
    <name evidence="1" type="ORF">RPERSI_LOCUS12838</name>
</gene>
<dbReference type="Proteomes" id="UP000789920">
    <property type="component" value="Unassembled WGS sequence"/>
</dbReference>
<keyword evidence="2" id="KW-1185">Reference proteome</keyword>
<evidence type="ECO:0000313" key="1">
    <source>
        <dbReference type="EMBL" id="CAG8737797.1"/>
    </source>
</evidence>
<proteinExistence type="predicted"/>
<evidence type="ECO:0000313" key="2">
    <source>
        <dbReference type="Proteomes" id="UP000789920"/>
    </source>
</evidence>
<sequence length="378" mass="43369">MNFTEPYNQSLNLCRFSPDLKYIAAAIENIIVIRNAETLQVSREFKHSTLIQCIEWSPNSSLIFAANLKKGDIIVHDINDPTWKKTIKEGPAGLLNVKWNLDGKSIMCFSDFELRITIWSLITNNGYYIQDPKYHNKGFCFREDPPWFILAERRECKDFIGVYKCDTDDWKLLNVFQVDTVDLDNIALSPNGHYIVAWDNCIWYKFLIYTLDGQCLGSFSIDDEGLGVKSVAWSPSSKLVAVGSYDQKVLSKKIWKEENEFNKEYGRNMAKYDLVDGPLEVPSILIEAKPNPKLGVGYCKFNSNGHFIAARNDNMPNCLWIWNIPQLMPVALIIQSSPIKHFYWNPIGPDQLVICCGNEYVYFWCGQELGTEIIQVPV</sequence>
<organism evidence="1 2">
    <name type="scientific">Racocetra persica</name>
    <dbReference type="NCBI Taxonomy" id="160502"/>
    <lineage>
        <taxon>Eukaryota</taxon>
        <taxon>Fungi</taxon>
        <taxon>Fungi incertae sedis</taxon>
        <taxon>Mucoromycota</taxon>
        <taxon>Glomeromycotina</taxon>
        <taxon>Glomeromycetes</taxon>
        <taxon>Diversisporales</taxon>
        <taxon>Gigasporaceae</taxon>
        <taxon>Racocetra</taxon>
    </lineage>
</organism>
<feature type="non-terminal residue" evidence="1">
    <location>
        <position position="378"/>
    </location>
</feature>
<reference evidence="1" key="1">
    <citation type="submission" date="2021-06" db="EMBL/GenBank/DDBJ databases">
        <authorList>
            <person name="Kallberg Y."/>
            <person name="Tangrot J."/>
            <person name="Rosling A."/>
        </authorList>
    </citation>
    <scope>NUCLEOTIDE SEQUENCE</scope>
    <source>
        <strain evidence="1">MA461A</strain>
    </source>
</reference>
<name>A0ACA9Q4Y2_9GLOM</name>
<protein>
    <submittedName>
        <fullName evidence="1">9259_t:CDS:1</fullName>
    </submittedName>
</protein>
<accession>A0ACA9Q4Y2</accession>